<evidence type="ECO:0000256" key="5">
    <source>
        <dbReference type="PROSITE-ProRule" id="PRU00284"/>
    </source>
</evidence>
<dbReference type="Gene3D" id="1.10.287.950">
    <property type="entry name" value="Methyl-accepting chemotaxis protein"/>
    <property type="match status" value="1"/>
</dbReference>
<feature type="region of interest" description="Disordered" evidence="6">
    <location>
        <begin position="184"/>
        <end position="203"/>
    </location>
</feature>
<protein>
    <submittedName>
        <fullName evidence="9">Heme-based aerotactic transducer HemAT</fullName>
    </submittedName>
</protein>
<dbReference type="Pfam" id="PF11563">
    <property type="entry name" value="Protoglobin"/>
    <property type="match status" value="1"/>
</dbReference>
<dbReference type="InterPro" id="IPR044398">
    <property type="entry name" value="Globin-sensor_dom"/>
</dbReference>
<dbReference type="PRINTS" id="PR00260">
    <property type="entry name" value="CHEMTRNSDUCR"/>
</dbReference>
<evidence type="ECO:0000256" key="6">
    <source>
        <dbReference type="SAM" id="MobiDB-lite"/>
    </source>
</evidence>
<comment type="subcellular location">
    <subcellularLocation>
        <location evidence="1">Cell inner membrane</location>
        <topology evidence="1">Multi-pass membrane protein</topology>
    </subcellularLocation>
</comment>
<dbReference type="GO" id="GO:0006935">
    <property type="term" value="P:chemotaxis"/>
    <property type="evidence" value="ECO:0007669"/>
    <property type="project" value="InterPro"/>
</dbReference>
<feature type="compositionally biased region" description="Polar residues" evidence="6">
    <location>
        <begin position="210"/>
        <end position="224"/>
    </location>
</feature>
<dbReference type="RefSeq" id="WP_055672269.1">
    <property type="nucleotide sequence ID" value="NZ_CXWD01000009.1"/>
</dbReference>
<dbReference type="PANTHER" id="PTHR32089">
    <property type="entry name" value="METHYL-ACCEPTING CHEMOTAXIS PROTEIN MCPB"/>
    <property type="match status" value="1"/>
</dbReference>
<dbReference type="SUPFAM" id="SSF46458">
    <property type="entry name" value="Globin-like"/>
    <property type="match status" value="1"/>
</dbReference>
<dbReference type="PROSITE" id="PS50192">
    <property type="entry name" value="T_SNARE"/>
    <property type="match status" value="1"/>
</dbReference>
<dbReference type="SMART" id="SM00283">
    <property type="entry name" value="MA"/>
    <property type="match status" value="1"/>
</dbReference>
<dbReference type="Gene3D" id="1.10.490.10">
    <property type="entry name" value="Globins"/>
    <property type="match status" value="1"/>
</dbReference>
<evidence type="ECO:0000313" key="10">
    <source>
        <dbReference type="Proteomes" id="UP000053235"/>
    </source>
</evidence>
<dbReference type="SUPFAM" id="SSF58104">
    <property type="entry name" value="Methyl-accepting chemotaxis protein (MCP) signaling domain"/>
    <property type="match status" value="1"/>
</dbReference>
<keyword evidence="10" id="KW-1185">Reference proteome</keyword>
<feature type="region of interest" description="Disordered" evidence="6">
    <location>
        <begin position="210"/>
        <end position="232"/>
    </location>
</feature>
<evidence type="ECO:0000259" key="8">
    <source>
        <dbReference type="PROSITE" id="PS50192"/>
    </source>
</evidence>
<proteinExistence type="inferred from homology"/>
<keyword evidence="2" id="KW-0472">Membrane</keyword>
<dbReference type="GO" id="GO:0007165">
    <property type="term" value="P:signal transduction"/>
    <property type="evidence" value="ECO:0007669"/>
    <property type="project" value="UniProtKB-KW"/>
</dbReference>
<accession>A0A0M7A7G5</accession>
<dbReference type="InterPro" id="IPR004090">
    <property type="entry name" value="Chemotax_Me-accpt_rcpt"/>
</dbReference>
<dbReference type="STRING" id="388408.LAX5112_02715"/>
<dbReference type="EMBL" id="CXWD01000009">
    <property type="protein sequence ID" value="CTQ71095.1"/>
    <property type="molecule type" value="Genomic_DNA"/>
</dbReference>
<dbReference type="GO" id="GO:0019825">
    <property type="term" value="F:oxygen binding"/>
    <property type="evidence" value="ECO:0007669"/>
    <property type="project" value="InterPro"/>
</dbReference>
<dbReference type="CDD" id="cd01068">
    <property type="entry name" value="globin_sensor"/>
    <property type="match status" value="1"/>
</dbReference>
<dbReference type="Proteomes" id="UP000053235">
    <property type="component" value="Unassembled WGS sequence"/>
</dbReference>
<dbReference type="GO" id="GO:0004888">
    <property type="term" value="F:transmembrane signaling receptor activity"/>
    <property type="evidence" value="ECO:0007669"/>
    <property type="project" value="InterPro"/>
</dbReference>
<evidence type="ECO:0000256" key="1">
    <source>
        <dbReference type="ARBA" id="ARBA00004429"/>
    </source>
</evidence>
<gene>
    <name evidence="9" type="primary">hemAT_2</name>
    <name evidence="9" type="ORF">LAX5112_02715</name>
</gene>
<dbReference type="GO" id="GO:0005886">
    <property type="term" value="C:plasma membrane"/>
    <property type="evidence" value="ECO:0007669"/>
    <property type="project" value="UniProtKB-SubCell"/>
</dbReference>
<evidence type="ECO:0000259" key="7">
    <source>
        <dbReference type="PROSITE" id="PS50111"/>
    </source>
</evidence>
<dbReference type="InterPro" id="IPR004089">
    <property type="entry name" value="MCPsignal_dom"/>
</dbReference>
<dbReference type="InterPro" id="IPR009050">
    <property type="entry name" value="Globin-like_sf"/>
</dbReference>
<dbReference type="InterPro" id="IPR039379">
    <property type="entry name" value="Protoglobin_sensor_dom"/>
</dbReference>
<organism evidence="9 10">
    <name type="scientific">Roseibium alexandrii</name>
    <dbReference type="NCBI Taxonomy" id="388408"/>
    <lineage>
        <taxon>Bacteria</taxon>
        <taxon>Pseudomonadati</taxon>
        <taxon>Pseudomonadota</taxon>
        <taxon>Alphaproteobacteria</taxon>
        <taxon>Hyphomicrobiales</taxon>
        <taxon>Stappiaceae</taxon>
        <taxon>Roseibium</taxon>
    </lineage>
</organism>
<dbReference type="OrthoDB" id="4514964at2"/>
<feature type="domain" description="Methyl-accepting transducer" evidence="7">
    <location>
        <begin position="173"/>
        <end position="413"/>
    </location>
</feature>
<dbReference type="PANTHER" id="PTHR32089:SF112">
    <property type="entry name" value="LYSOZYME-LIKE PROTEIN-RELATED"/>
    <property type="match status" value="1"/>
</dbReference>
<dbReference type="InterPro" id="IPR000727">
    <property type="entry name" value="T_SNARE_dom"/>
</dbReference>
<evidence type="ECO:0000256" key="3">
    <source>
        <dbReference type="ARBA" id="ARBA00023224"/>
    </source>
</evidence>
<name>A0A0M7A7G5_9HYPH</name>
<evidence type="ECO:0000256" key="4">
    <source>
        <dbReference type="ARBA" id="ARBA00029447"/>
    </source>
</evidence>
<evidence type="ECO:0000313" key="9">
    <source>
        <dbReference type="EMBL" id="CTQ71095.1"/>
    </source>
</evidence>
<keyword evidence="3 5" id="KW-0807">Transducer</keyword>
<dbReference type="GO" id="GO:0020037">
    <property type="term" value="F:heme binding"/>
    <property type="evidence" value="ECO:0007669"/>
    <property type="project" value="InterPro"/>
</dbReference>
<comment type="similarity">
    <text evidence="4">Belongs to the methyl-accepting chemotaxis (MCP) protein family.</text>
</comment>
<keyword evidence="2" id="KW-1003">Cell membrane</keyword>
<feature type="domain" description="T-SNARE coiled-coil homology" evidence="8">
    <location>
        <begin position="339"/>
        <end position="401"/>
    </location>
</feature>
<keyword evidence="2" id="KW-0997">Cell inner membrane</keyword>
<sequence length="443" mass="47644">MQNQTLKGRLAFFRFTEEDRTLARSIWPTLSSHLPRIMDGFYDHVKTVPHLATMIGDQENRLISAQLSHWERMFNEGPTEAYLERSIRIGLAHVRIGLDPSWYIGGYSFALTQISDVLLTKRMMTAAKRSKVMAVITKLVMLDMDIAISTYHEKMVADAVAREDGLKSAIATFETSLSGVVGELSSTSDELENSSRDLSRETGSIATRMQTMDASSAETASGVQSSATATEEMSASIVEIGRQAGHSREKAQQAVQGAQNTNETVTKLAGFADQVGSVIGLISDIAEQTNLLALNATIEAARAGEMGKGFAVVAAEVKELASQTTKATEEITEQIAAIQQATRQSVQDIDGITTIISELSEIANSIAAAVEQQSSATAEISSAVQIAAVGTQSFTDEIAAVRGSIDSVDGTVETIHETSLTLKNRAARLSEEANQFFDKIKAG</sequence>
<reference evidence="10" key="1">
    <citation type="submission" date="2015-07" db="EMBL/GenBank/DDBJ databases">
        <authorList>
            <person name="Rodrigo-Torres Lidia"/>
            <person name="Arahal R.David."/>
        </authorList>
    </citation>
    <scope>NUCLEOTIDE SEQUENCE [LARGE SCALE GENOMIC DNA]</scope>
    <source>
        <strain evidence="10">CECT 5112</strain>
    </source>
</reference>
<dbReference type="PROSITE" id="PS50111">
    <property type="entry name" value="CHEMOTAXIS_TRANSDUC_2"/>
    <property type="match status" value="1"/>
</dbReference>
<evidence type="ECO:0000256" key="2">
    <source>
        <dbReference type="ARBA" id="ARBA00022519"/>
    </source>
</evidence>
<dbReference type="Pfam" id="PF00015">
    <property type="entry name" value="MCPsignal"/>
    <property type="match status" value="1"/>
</dbReference>
<dbReference type="AlphaFoldDB" id="A0A0M7A7G5"/>
<dbReference type="InterPro" id="IPR012292">
    <property type="entry name" value="Globin/Proto"/>
</dbReference>